<evidence type="ECO:0000313" key="1">
    <source>
        <dbReference type="EMBL" id="JAI05342.1"/>
    </source>
</evidence>
<accession>A0A0E9XSF7</accession>
<reference evidence="1" key="2">
    <citation type="journal article" date="2015" name="Fish Shellfish Immunol.">
        <title>Early steps in the European eel (Anguilla anguilla)-Vibrio vulnificus interaction in the gills: Role of the RtxA13 toxin.</title>
        <authorList>
            <person name="Callol A."/>
            <person name="Pajuelo D."/>
            <person name="Ebbesson L."/>
            <person name="Teles M."/>
            <person name="MacKenzie S."/>
            <person name="Amaro C."/>
        </authorList>
    </citation>
    <scope>NUCLEOTIDE SEQUENCE</scope>
</reference>
<reference evidence="1" key="1">
    <citation type="submission" date="2014-11" db="EMBL/GenBank/DDBJ databases">
        <authorList>
            <person name="Amaro Gonzalez C."/>
        </authorList>
    </citation>
    <scope>NUCLEOTIDE SEQUENCE</scope>
</reference>
<organism evidence="1">
    <name type="scientific">Anguilla anguilla</name>
    <name type="common">European freshwater eel</name>
    <name type="synonym">Muraena anguilla</name>
    <dbReference type="NCBI Taxonomy" id="7936"/>
    <lineage>
        <taxon>Eukaryota</taxon>
        <taxon>Metazoa</taxon>
        <taxon>Chordata</taxon>
        <taxon>Craniata</taxon>
        <taxon>Vertebrata</taxon>
        <taxon>Euteleostomi</taxon>
        <taxon>Actinopterygii</taxon>
        <taxon>Neopterygii</taxon>
        <taxon>Teleostei</taxon>
        <taxon>Anguilliformes</taxon>
        <taxon>Anguillidae</taxon>
        <taxon>Anguilla</taxon>
    </lineage>
</organism>
<dbReference type="AlphaFoldDB" id="A0A0E9XSF7"/>
<dbReference type="EMBL" id="GBXM01003236">
    <property type="protein sequence ID" value="JAI05342.1"/>
    <property type="molecule type" value="Transcribed_RNA"/>
</dbReference>
<protein>
    <submittedName>
        <fullName evidence="1">Uncharacterized protein</fullName>
    </submittedName>
</protein>
<sequence length="33" mass="3802">MRRLVSEIKALCCKQNGHYLLISGYLNESDLFS</sequence>
<name>A0A0E9XSF7_ANGAN</name>
<proteinExistence type="predicted"/>